<dbReference type="GeneID" id="35295773"/>
<dbReference type="STRING" id="1855823.MCCS_16670"/>
<keyword evidence="2" id="KW-1185">Reference proteome</keyword>
<gene>
    <name evidence="1" type="ORF">MCCS_16670</name>
</gene>
<protein>
    <submittedName>
        <fullName evidence="1">Uncharacterized protein</fullName>
    </submittedName>
</protein>
<sequence>MKLQYMCDVVPVMIWTKKGRRYEAEIKSITSKEGAELYVKHINNDDTDRYAEMMKSEKVYRVEDGTDAIRTH</sequence>
<name>A0A1W7ACJ2_9STAP</name>
<dbReference type="Proteomes" id="UP000194154">
    <property type="component" value="Chromosome"/>
</dbReference>
<dbReference type="AlphaFoldDB" id="A0A1W7ACJ2"/>
<organism evidence="1 2">
    <name type="scientific">Macrococcoides canis</name>
    <dbReference type="NCBI Taxonomy" id="1855823"/>
    <lineage>
        <taxon>Bacteria</taxon>
        <taxon>Bacillati</taxon>
        <taxon>Bacillota</taxon>
        <taxon>Bacilli</taxon>
        <taxon>Bacillales</taxon>
        <taxon>Staphylococcaceae</taxon>
        <taxon>Macrococcoides</taxon>
    </lineage>
</organism>
<evidence type="ECO:0000313" key="1">
    <source>
        <dbReference type="EMBL" id="ARQ07304.1"/>
    </source>
</evidence>
<proteinExistence type="predicted"/>
<reference evidence="1 2" key="1">
    <citation type="journal article" date="2017" name="Int. J. Syst. Evol. Microbiol.">
        <title>Macrococcus canis sp. nov., a skin bacterium associated with infections in dogs.</title>
        <authorList>
            <person name="Gobeli Brawand S."/>
            <person name="Cotting K."/>
            <person name="Gomez-Sanz E."/>
            <person name="Collaud A."/>
            <person name="Thomann A."/>
            <person name="Brodard I."/>
            <person name="Rodriguez-Campos S."/>
            <person name="Strauss C."/>
            <person name="Perreten V."/>
        </authorList>
    </citation>
    <scope>NUCLEOTIDE SEQUENCE [LARGE SCALE GENOMIC DNA]</scope>
    <source>
        <strain evidence="1 2">KM45013</strain>
    </source>
</reference>
<evidence type="ECO:0000313" key="2">
    <source>
        <dbReference type="Proteomes" id="UP000194154"/>
    </source>
</evidence>
<dbReference type="RefSeq" id="WP_086042870.1">
    <property type="nucleotide sequence ID" value="NZ_CBCRZA010000015.1"/>
</dbReference>
<dbReference type="KEGG" id="mcak:MCCS_16670"/>
<dbReference type="EMBL" id="CP021059">
    <property type="protein sequence ID" value="ARQ07304.1"/>
    <property type="molecule type" value="Genomic_DNA"/>
</dbReference>
<accession>A0A1W7ACJ2</accession>